<dbReference type="InterPro" id="IPR025659">
    <property type="entry name" value="Tubby-like_C"/>
</dbReference>
<comment type="caution">
    <text evidence="1">The sequence shown here is derived from an EMBL/GenBank/DDBJ whole genome shotgun (WGS) entry which is preliminary data.</text>
</comment>
<gene>
    <name evidence="1" type="ORF">AACH10_13385</name>
</gene>
<evidence type="ECO:0000313" key="1">
    <source>
        <dbReference type="EMBL" id="MEK8051237.1"/>
    </source>
</evidence>
<proteinExistence type="predicted"/>
<dbReference type="Pfam" id="PF04525">
    <property type="entry name" value="LOR"/>
    <property type="match status" value="1"/>
</dbReference>
<accession>A0ABU9CHA6</accession>
<name>A0ABU9CHA6_9BURK</name>
<sequence>MPRQLSIANKLLSLRGRMEIADGQGNQAYEARGEFSLLSPTWRITGEGREVAQVRRKIFAWVPTWVVCGELGEFKVKRKLLSWTRQYYAVGGELDGAIIKGNLFDLRFEVQLGEETIARATGRILTLRGRHNIEVIGQPELFVVIAMVILHLDRRYERQWNNDE</sequence>
<dbReference type="SUPFAM" id="SSF54518">
    <property type="entry name" value="Tubby C-terminal domain-like"/>
    <property type="match status" value="1"/>
</dbReference>
<dbReference type="Proteomes" id="UP001365405">
    <property type="component" value="Unassembled WGS sequence"/>
</dbReference>
<organism evidence="1 2">
    <name type="scientific">Pseudaquabacterium inlustre</name>
    <dbReference type="NCBI Taxonomy" id="2984192"/>
    <lineage>
        <taxon>Bacteria</taxon>
        <taxon>Pseudomonadati</taxon>
        <taxon>Pseudomonadota</taxon>
        <taxon>Betaproteobacteria</taxon>
        <taxon>Burkholderiales</taxon>
        <taxon>Sphaerotilaceae</taxon>
        <taxon>Pseudaquabacterium</taxon>
    </lineage>
</organism>
<dbReference type="InterPro" id="IPR007612">
    <property type="entry name" value="LOR"/>
</dbReference>
<dbReference type="EMBL" id="JBBUTH010000007">
    <property type="protein sequence ID" value="MEK8051237.1"/>
    <property type="molecule type" value="Genomic_DNA"/>
</dbReference>
<keyword evidence="2" id="KW-1185">Reference proteome</keyword>
<reference evidence="1 2" key="1">
    <citation type="submission" date="2024-04" db="EMBL/GenBank/DDBJ databases">
        <title>Novel species of the genus Ideonella isolated from streams.</title>
        <authorList>
            <person name="Lu H."/>
        </authorList>
    </citation>
    <scope>NUCLEOTIDE SEQUENCE [LARGE SCALE GENOMIC DNA]</scope>
    <source>
        <strain evidence="1 2">DXS22W</strain>
    </source>
</reference>
<protein>
    <submittedName>
        <fullName evidence="1">Uncharacterized protein</fullName>
    </submittedName>
</protein>
<evidence type="ECO:0000313" key="2">
    <source>
        <dbReference type="Proteomes" id="UP001365405"/>
    </source>
</evidence>
<dbReference type="RefSeq" id="WP_341410926.1">
    <property type="nucleotide sequence ID" value="NZ_JBBUTH010000007.1"/>
</dbReference>